<sequence length="191" mass="22004">MILNGRDKGVNTHVKAKTRSSRAGLQFPVDRVHRLLRKGYYANFGKQTVAVESLQRLRLGRMRFAEQDIFRERHTVLLDSANPYICGPVELIKRLHAILGCTKDDTEDCRFNCADDLRFPTLSISFPGFQTSMNQHEYFMTPTDGESTRCRSIFLPLNNEKIWLFGVSFLKKFCTTFNEQLNAVSFSRIPC</sequence>
<dbReference type="OrthoDB" id="10417128at2759"/>
<proteinExistence type="inferred from homology"/>
<protein>
    <recommendedName>
        <fullName evidence="2">Peptidase A1 domain-containing protein</fullName>
    </recommendedName>
</protein>
<dbReference type="EMBL" id="SJOL01009752">
    <property type="protein sequence ID" value="TGZ55878.1"/>
    <property type="molecule type" value="Genomic_DNA"/>
</dbReference>
<dbReference type="InterPro" id="IPR032458">
    <property type="entry name" value="Histone_H2A_CS"/>
</dbReference>
<dbReference type="STRING" id="147828.A0A4S2L5L8"/>
<evidence type="ECO:0000259" key="2">
    <source>
        <dbReference type="PROSITE" id="PS51767"/>
    </source>
</evidence>
<dbReference type="Gene3D" id="1.10.20.10">
    <property type="entry name" value="Histone, subunit A"/>
    <property type="match status" value="1"/>
</dbReference>
<dbReference type="Gene3D" id="2.40.70.10">
    <property type="entry name" value="Acid Proteases"/>
    <property type="match status" value="1"/>
</dbReference>
<dbReference type="GO" id="GO:0046982">
    <property type="term" value="F:protein heterodimerization activity"/>
    <property type="evidence" value="ECO:0007669"/>
    <property type="project" value="InterPro"/>
</dbReference>
<dbReference type="SUPFAM" id="SSF47113">
    <property type="entry name" value="Histone-fold"/>
    <property type="match status" value="1"/>
</dbReference>
<dbReference type="Proteomes" id="UP000308267">
    <property type="component" value="Unassembled WGS sequence"/>
</dbReference>
<dbReference type="Pfam" id="PF00026">
    <property type="entry name" value="Asp"/>
    <property type="match status" value="1"/>
</dbReference>
<keyword evidence="4" id="KW-1185">Reference proteome</keyword>
<organism evidence="3 4">
    <name type="scientific">Opisthorchis felineus</name>
    <dbReference type="NCBI Taxonomy" id="147828"/>
    <lineage>
        <taxon>Eukaryota</taxon>
        <taxon>Metazoa</taxon>
        <taxon>Spiralia</taxon>
        <taxon>Lophotrochozoa</taxon>
        <taxon>Platyhelminthes</taxon>
        <taxon>Trematoda</taxon>
        <taxon>Digenea</taxon>
        <taxon>Opisthorchiida</taxon>
        <taxon>Opisthorchiata</taxon>
        <taxon>Opisthorchiidae</taxon>
        <taxon>Opisthorchis</taxon>
    </lineage>
</organism>
<dbReference type="PROSITE" id="PS51767">
    <property type="entry name" value="PEPTIDASE_A1"/>
    <property type="match status" value="1"/>
</dbReference>
<gene>
    <name evidence="3" type="ORF">CRM22_010281</name>
</gene>
<dbReference type="InterPro" id="IPR009072">
    <property type="entry name" value="Histone-fold"/>
</dbReference>
<name>A0A4S2L5L8_OPIFE</name>
<dbReference type="PROSITE" id="PS00046">
    <property type="entry name" value="HISTONE_H2A"/>
    <property type="match status" value="1"/>
</dbReference>
<accession>A0A4S2L5L8</accession>
<evidence type="ECO:0000256" key="1">
    <source>
        <dbReference type="ARBA" id="ARBA00010691"/>
    </source>
</evidence>
<dbReference type="AlphaFoldDB" id="A0A4S2L5L8"/>
<feature type="domain" description="Peptidase A1" evidence="2">
    <location>
        <begin position="1"/>
        <end position="187"/>
    </location>
</feature>
<evidence type="ECO:0000313" key="4">
    <source>
        <dbReference type="Proteomes" id="UP000308267"/>
    </source>
</evidence>
<comment type="similarity">
    <text evidence="1">Belongs to the histone H2A family.</text>
</comment>
<dbReference type="SUPFAM" id="SSF50630">
    <property type="entry name" value="Acid proteases"/>
    <property type="match status" value="1"/>
</dbReference>
<dbReference type="InterPro" id="IPR021109">
    <property type="entry name" value="Peptidase_aspartic_dom_sf"/>
</dbReference>
<reference evidence="3 4" key="1">
    <citation type="journal article" date="2019" name="BMC Genomics">
        <title>New insights from Opisthorchis felineus genome: update on genomics of the epidemiologically important liver flukes.</title>
        <authorList>
            <person name="Ershov N.I."/>
            <person name="Mordvinov V.A."/>
            <person name="Prokhortchouk E.B."/>
            <person name="Pakharukova M.Y."/>
            <person name="Gunbin K.V."/>
            <person name="Ustyantsev K."/>
            <person name="Genaev M.A."/>
            <person name="Blinov A.G."/>
            <person name="Mazur A."/>
            <person name="Boulygina E."/>
            <person name="Tsygankova S."/>
            <person name="Khrameeva E."/>
            <person name="Chekanov N."/>
            <person name="Fan G."/>
            <person name="Xiao A."/>
            <person name="Zhang H."/>
            <person name="Xu X."/>
            <person name="Yang H."/>
            <person name="Solovyev V."/>
            <person name="Lee S.M."/>
            <person name="Liu X."/>
            <person name="Afonnikov D.A."/>
            <person name="Skryabin K.G."/>
        </authorList>
    </citation>
    <scope>NUCLEOTIDE SEQUENCE [LARGE SCALE GENOMIC DNA]</scope>
    <source>
        <strain evidence="3">AK-0245</strain>
        <tissue evidence="3">Whole organism</tissue>
    </source>
</reference>
<comment type="caution">
    <text evidence="3">The sequence shown here is derived from an EMBL/GenBank/DDBJ whole genome shotgun (WGS) entry which is preliminary data.</text>
</comment>
<dbReference type="InterPro" id="IPR033121">
    <property type="entry name" value="PEPTIDASE_A1"/>
</dbReference>
<evidence type="ECO:0000313" key="3">
    <source>
        <dbReference type="EMBL" id="TGZ55878.1"/>
    </source>
</evidence>